<dbReference type="Proteomes" id="UP000269001">
    <property type="component" value="Unassembled WGS sequence"/>
</dbReference>
<evidence type="ECO:0000256" key="3">
    <source>
        <dbReference type="ARBA" id="ARBA00023163"/>
    </source>
</evidence>
<dbReference type="InterPro" id="IPR009057">
    <property type="entry name" value="Homeodomain-like_sf"/>
</dbReference>
<evidence type="ECO:0000256" key="1">
    <source>
        <dbReference type="ARBA" id="ARBA00023015"/>
    </source>
</evidence>
<keyword evidence="2 4" id="KW-0238">DNA-binding</keyword>
<dbReference type="GO" id="GO:0003677">
    <property type="term" value="F:DNA binding"/>
    <property type="evidence" value="ECO:0007669"/>
    <property type="project" value="UniProtKB-UniRule"/>
</dbReference>
<dbReference type="InterPro" id="IPR001647">
    <property type="entry name" value="HTH_TetR"/>
</dbReference>
<dbReference type="PANTHER" id="PTHR47506:SF3">
    <property type="entry name" value="HTH-TYPE TRANSCRIPTIONAL REGULATOR LMRA"/>
    <property type="match status" value="1"/>
</dbReference>
<evidence type="ECO:0000256" key="2">
    <source>
        <dbReference type="ARBA" id="ARBA00023125"/>
    </source>
</evidence>
<dbReference type="Pfam" id="PF00440">
    <property type="entry name" value="TetR_N"/>
    <property type="match status" value="1"/>
</dbReference>
<dbReference type="PRINTS" id="PR00455">
    <property type="entry name" value="HTHTETR"/>
</dbReference>
<keyword evidence="7" id="KW-1185">Reference proteome</keyword>
<dbReference type="PANTHER" id="PTHR47506">
    <property type="entry name" value="TRANSCRIPTIONAL REGULATORY PROTEIN"/>
    <property type="match status" value="1"/>
</dbReference>
<feature type="domain" description="HTH tetR-type" evidence="5">
    <location>
        <begin position="1"/>
        <end position="61"/>
    </location>
</feature>
<accession>A0A3A8EMF5</accession>
<dbReference type="SUPFAM" id="SSF48498">
    <property type="entry name" value="Tetracyclin repressor-like, C-terminal domain"/>
    <property type="match status" value="1"/>
</dbReference>
<dbReference type="InterPro" id="IPR036271">
    <property type="entry name" value="Tet_transcr_reg_TetR-rel_C_sf"/>
</dbReference>
<dbReference type="SUPFAM" id="SSF46689">
    <property type="entry name" value="Homeodomain-like"/>
    <property type="match status" value="1"/>
</dbReference>
<evidence type="ECO:0000256" key="4">
    <source>
        <dbReference type="PROSITE-ProRule" id="PRU00335"/>
    </source>
</evidence>
<keyword evidence="3" id="KW-0804">Transcription</keyword>
<protein>
    <submittedName>
        <fullName evidence="6">TetR/AcrR family transcriptional regulator</fullName>
    </submittedName>
</protein>
<dbReference type="Gene3D" id="1.10.357.10">
    <property type="entry name" value="Tetracycline Repressor, domain 2"/>
    <property type="match status" value="1"/>
</dbReference>
<evidence type="ECO:0000259" key="5">
    <source>
        <dbReference type="PROSITE" id="PS50977"/>
    </source>
</evidence>
<dbReference type="EMBL" id="RAXU01000003">
    <property type="protein sequence ID" value="RKG35329.1"/>
    <property type="molecule type" value="Genomic_DNA"/>
</dbReference>
<keyword evidence="1" id="KW-0805">Transcription regulation</keyword>
<sequence length="187" mass="21748">MSKKDDIIHTALRLFNANSYNSVGVDRIIQESGVAKMTFYKYFPSKAKLIEECLDQRNMNLQESLTASLQACDQDDGLGRIKAIYFWYSAWFHTDDFNGCMFQKAVEEVFKIYPSTIRPALEYKEWLTNIILGLLTQLQIKYPSSLANLLVSILDGMTMQAQIDKDSVKIDEYWARVERLIEFERQM</sequence>
<dbReference type="RefSeq" id="WP_120369102.1">
    <property type="nucleotide sequence ID" value="NZ_RAXU01000003.1"/>
</dbReference>
<feature type="DNA-binding region" description="H-T-H motif" evidence="4">
    <location>
        <begin position="24"/>
        <end position="43"/>
    </location>
</feature>
<name>A0A3A8EMF5_9GAMM</name>
<organism evidence="6 7">
    <name type="scientific">Acinetobacter guerrae</name>
    <dbReference type="NCBI Taxonomy" id="1843371"/>
    <lineage>
        <taxon>Bacteria</taxon>
        <taxon>Pseudomonadati</taxon>
        <taxon>Pseudomonadota</taxon>
        <taxon>Gammaproteobacteria</taxon>
        <taxon>Moraxellales</taxon>
        <taxon>Moraxellaceae</taxon>
        <taxon>Acinetobacter</taxon>
    </lineage>
</organism>
<evidence type="ECO:0000313" key="6">
    <source>
        <dbReference type="EMBL" id="RKG35329.1"/>
    </source>
</evidence>
<reference evidence="6 7" key="1">
    <citation type="submission" date="2018-09" db="EMBL/GenBank/DDBJ databases">
        <title>The draft genome of Acinetobacter spp. strains.</title>
        <authorList>
            <person name="Qin J."/>
            <person name="Feng Y."/>
            <person name="Zong Z."/>
        </authorList>
    </citation>
    <scope>NUCLEOTIDE SEQUENCE [LARGE SCALE GENOMIC DNA]</scope>
    <source>
        <strain evidence="6 7">WCHAc060096</strain>
    </source>
</reference>
<evidence type="ECO:0000313" key="7">
    <source>
        <dbReference type="Proteomes" id="UP000269001"/>
    </source>
</evidence>
<gene>
    <name evidence="6" type="ORF">D7V21_03240</name>
</gene>
<dbReference type="PROSITE" id="PS50977">
    <property type="entry name" value="HTH_TETR_2"/>
    <property type="match status" value="1"/>
</dbReference>
<proteinExistence type="predicted"/>
<dbReference type="AlphaFoldDB" id="A0A3A8EMF5"/>
<comment type="caution">
    <text evidence="6">The sequence shown here is derived from an EMBL/GenBank/DDBJ whole genome shotgun (WGS) entry which is preliminary data.</text>
</comment>